<feature type="transmembrane region" description="Helical" evidence="6">
    <location>
        <begin position="372"/>
        <end position="393"/>
    </location>
</feature>
<feature type="transmembrane region" description="Helical" evidence="6">
    <location>
        <begin position="262"/>
        <end position="284"/>
    </location>
</feature>
<dbReference type="Pfam" id="PF07690">
    <property type="entry name" value="MFS_1"/>
    <property type="match status" value="1"/>
</dbReference>
<feature type="transmembrane region" description="Helical" evidence="6">
    <location>
        <begin position="339"/>
        <end position="360"/>
    </location>
</feature>
<feature type="transmembrane region" description="Helical" evidence="6">
    <location>
        <begin position="296"/>
        <end position="319"/>
    </location>
</feature>
<feature type="domain" description="Major facilitator superfamily (MFS) profile" evidence="7">
    <location>
        <begin position="67"/>
        <end position="552"/>
    </location>
</feature>
<evidence type="ECO:0000259" key="7">
    <source>
        <dbReference type="PROSITE" id="PS50850"/>
    </source>
</evidence>
<evidence type="ECO:0000256" key="5">
    <source>
        <dbReference type="SAM" id="MobiDB-lite"/>
    </source>
</evidence>
<feature type="transmembrane region" description="Helical" evidence="6">
    <location>
        <begin position="65"/>
        <end position="90"/>
    </location>
</feature>
<evidence type="ECO:0000256" key="1">
    <source>
        <dbReference type="ARBA" id="ARBA00004141"/>
    </source>
</evidence>
<feature type="transmembrane region" description="Helical" evidence="6">
    <location>
        <begin position="399"/>
        <end position="419"/>
    </location>
</feature>
<gene>
    <name evidence="8" type="ORF">T310_3015</name>
</gene>
<keyword evidence="4 6" id="KW-0472">Membrane</keyword>
<name>A0A0F4YXJ9_RASE3</name>
<dbReference type="Gene3D" id="1.20.1250.20">
    <property type="entry name" value="MFS general substrate transporter like domains"/>
    <property type="match status" value="1"/>
</dbReference>
<evidence type="ECO:0000256" key="6">
    <source>
        <dbReference type="SAM" id="Phobius"/>
    </source>
</evidence>
<dbReference type="InterPro" id="IPR036259">
    <property type="entry name" value="MFS_trans_sf"/>
</dbReference>
<dbReference type="GO" id="GO:0015174">
    <property type="term" value="F:basic amino acid transmembrane transporter activity"/>
    <property type="evidence" value="ECO:0007669"/>
    <property type="project" value="TreeGrafter"/>
</dbReference>
<comment type="subcellular location">
    <subcellularLocation>
        <location evidence="1">Membrane</location>
        <topology evidence="1">Multi-pass membrane protein</topology>
    </subcellularLocation>
</comment>
<dbReference type="InterPro" id="IPR020846">
    <property type="entry name" value="MFS_dom"/>
</dbReference>
<keyword evidence="2 6" id="KW-0812">Transmembrane</keyword>
<dbReference type="PROSITE" id="PS50850">
    <property type="entry name" value="MFS"/>
    <property type="match status" value="1"/>
</dbReference>
<dbReference type="Gene3D" id="1.20.1720.10">
    <property type="entry name" value="Multidrug resistance protein D"/>
    <property type="match status" value="1"/>
</dbReference>
<feature type="transmembrane region" description="Helical" evidence="6">
    <location>
        <begin position="102"/>
        <end position="120"/>
    </location>
</feature>
<dbReference type="InterPro" id="IPR011701">
    <property type="entry name" value="MFS"/>
</dbReference>
<organism evidence="8 9">
    <name type="scientific">Rasamsonia emersonii (strain ATCC 16479 / CBS 393.64 / IMI 116815)</name>
    <dbReference type="NCBI Taxonomy" id="1408163"/>
    <lineage>
        <taxon>Eukaryota</taxon>
        <taxon>Fungi</taxon>
        <taxon>Dikarya</taxon>
        <taxon>Ascomycota</taxon>
        <taxon>Pezizomycotina</taxon>
        <taxon>Eurotiomycetes</taxon>
        <taxon>Eurotiomycetidae</taxon>
        <taxon>Eurotiales</taxon>
        <taxon>Trichocomaceae</taxon>
        <taxon>Rasamsonia</taxon>
    </lineage>
</organism>
<dbReference type="STRING" id="1408163.A0A0F4YXJ9"/>
<dbReference type="GeneID" id="25315366"/>
<proteinExistence type="predicted"/>
<dbReference type="RefSeq" id="XP_013329576.1">
    <property type="nucleotide sequence ID" value="XM_013474122.1"/>
</dbReference>
<feature type="compositionally biased region" description="Low complexity" evidence="5">
    <location>
        <begin position="9"/>
        <end position="43"/>
    </location>
</feature>
<keyword evidence="9" id="KW-1185">Reference proteome</keyword>
<feature type="region of interest" description="Disordered" evidence="5">
    <location>
        <begin position="1"/>
        <end position="43"/>
    </location>
</feature>
<evidence type="ECO:0000313" key="9">
    <source>
        <dbReference type="Proteomes" id="UP000053958"/>
    </source>
</evidence>
<comment type="caution">
    <text evidence="8">The sequence shown here is derived from an EMBL/GenBank/DDBJ whole genome shotgun (WGS) entry which is preliminary data.</text>
</comment>
<keyword evidence="3 6" id="KW-1133">Transmembrane helix</keyword>
<feature type="transmembrane region" description="Helical" evidence="6">
    <location>
        <begin position="157"/>
        <end position="182"/>
    </location>
</feature>
<evidence type="ECO:0000256" key="3">
    <source>
        <dbReference type="ARBA" id="ARBA00022989"/>
    </source>
</evidence>
<feature type="transmembrane region" description="Helical" evidence="6">
    <location>
        <begin position="431"/>
        <end position="449"/>
    </location>
</feature>
<evidence type="ECO:0000256" key="4">
    <source>
        <dbReference type="ARBA" id="ARBA00023136"/>
    </source>
</evidence>
<dbReference type="PANTHER" id="PTHR23501">
    <property type="entry name" value="MAJOR FACILITATOR SUPERFAMILY"/>
    <property type="match status" value="1"/>
</dbReference>
<evidence type="ECO:0000313" key="8">
    <source>
        <dbReference type="EMBL" id="KKA22964.1"/>
    </source>
</evidence>
<dbReference type="EMBL" id="LASV01000117">
    <property type="protein sequence ID" value="KKA22964.1"/>
    <property type="molecule type" value="Genomic_DNA"/>
</dbReference>
<dbReference type="GO" id="GO:0000329">
    <property type="term" value="C:fungal-type vacuole membrane"/>
    <property type="evidence" value="ECO:0007669"/>
    <property type="project" value="TreeGrafter"/>
</dbReference>
<feature type="transmembrane region" description="Helical" evidence="6">
    <location>
        <begin position="132"/>
        <end position="151"/>
    </location>
</feature>
<accession>A0A0F4YXJ9</accession>
<dbReference type="Proteomes" id="UP000053958">
    <property type="component" value="Unassembled WGS sequence"/>
</dbReference>
<dbReference type="AlphaFoldDB" id="A0A0F4YXJ9"/>
<protein>
    <submittedName>
        <fullName evidence="8">Multidrug resistance protein Fnx1</fullName>
    </submittedName>
</protein>
<dbReference type="SUPFAM" id="SSF103473">
    <property type="entry name" value="MFS general substrate transporter"/>
    <property type="match status" value="2"/>
</dbReference>
<evidence type="ECO:0000256" key="2">
    <source>
        <dbReference type="ARBA" id="ARBA00022692"/>
    </source>
</evidence>
<dbReference type="PANTHER" id="PTHR23501:SF33">
    <property type="entry name" value="MAJOR FACILITATOR SUPERFAMILY (MFS) PROFILE DOMAIN-CONTAINING PROTEIN"/>
    <property type="match status" value="1"/>
</dbReference>
<dbReference type="OrthoDB" id="6770063at2759"/>
<feature type="transmembrane region" description="Helical" evidence="6">
    <location>
        <begin position="461"/>
        <end position="485"/>
    </location>
</feature>
<sequence length="552" mass="58985">MAEAESVDESSPLSASSVSSSYGTTTDDSHDTTTTVETDTERAVTATNDDNKVELLDARRFLREVYLTALFILGEFIANADTSLVFASNARISSEFGELQNANWLSTAYGLGLCAVQPMYGKLSDIYGRKLILLVAYSLFAAGCIICGVAGQMWQVILGRAVTGVGGAGMVTLASVIITDLVPKREVAQWRAYVNISMTLGRSLGGPLGGFLTDSIGWRWLFLIQAPLIGIAALLVVTRLSITHVQPSTTVVDEEDDPKSKLGRIDFAGILFLSTSVISGMLLLDLGGQKFPWLSIYTVGLAVSAVALFVAFVLTEVYIAREPIFALHILRQPNVAASYLVMTLQIVSQVGMMYTIPLYFQITARSSATVAGAHLVPAVVGNALAGLVAGATIKQTGRYKSLIVSAGLIASVTYILLFLRWNGATNFWESLYILPGGIGTGIAQAGSFVSMTSKLQPQDIAMATGGFFLCTSVGVSTGITGYNAAIELEFGRRLRQKLTGKGAEKIINRVLSDASYIKSLHGPVRDIVVSSYIAGLKHTYCKQPVSVQHSQK</sequence>
<reference evidence="8 9" key="1">
    <citation type="submission" date="2015-04" db="EMBL/GenBank/DDBJ databases">
        <authorList>
            <person name="Heijne W.H."/>
            <person name="Fedorova N.D."/>
            <person name="Nierman W.C."/>
            <person name="Vollebregt A.W."/>
            <person name="Zhao Z."/>
            <person name="Wu L."/>
            <person name="Kumar M."/>
            <person name="Stam H."/>
            <person name="van den Berg M.A."/>
            <person name="Pel H.J."/>
        </authorList>
    </citation>
    <scope>NUCLEOTIDE SEQUENCE [LARGE SCALE GENOMIC DNA]</scope>
    <source>
        <strain evidence="8 9">CBS 393.64</strain>
    </source>
</reference>
<feature type="transmembrane region" description="Helical" evidence="6">
    <location>
        <begin position="220"/>
        <end position="242"/>
    </location>
</feature>